<dbReference type="Pfam" id="PF07508">
    <property type="entry name" value="Recombinase"/>
    <property type="match status" value="1"/>
</dbReference>
<dbReference type="RefSeq" id="WP_107952214.1">
    <property type="nucleotide sequence ID" value="NZ_QAYE01000001.1"/>
</dbReference>
<dbReference type="SMART" id="SM00857">
    <property type="entry name" value="Resolvase"/>
    <property type="match status" value="1"/>
</dbReference>
<dbReference type="PROSITE" id="PS51736">
    <property type="entry name" value="RECOMBINASES_3"/>
    <property type="match status" value="1"/>
</dbReference>
<dbReference type="PANTHER" id="PTHR30461">
    <property type="entry name" value="DNA-INVERTASE FROM LAMBDOID PROPHAGE"/>
    <property type="match status" value="1"/>
</dbReference>
<dbReference type="GO" id="GO:0003677">
    <property type="term" value="F:DNA binding"/>
    <property type="evidence" value="ECO:0007669"/>
    <property type="project" value="UniProtKB-KW"/>
</dbReference>
<dbReference type="CDD" id="cd00338">
    <property type="entry name" value="Ser_Recombinase"/>
    <property type="match status" value="1"/>
</dbReference>
<dbReference type="GeneID" id="91004784"/>
<feature type="domain" description="Recombinase" evidence="4">
    <location>
        <begin position="172"/>
        <end position="292"/>
    </location>
</feature>
<keyword evidence="1" id="KW-0238">DNA-binding</keyword>
<protein>
    <submittedName>
        <fullName evidence="5">DNA invertase Pin-like site-specific DNA recombinase</fullName>
    </submittedName>
</protein>
<dbReference type="InterPro" id="IPR006119">
    <property type="entry name" value="Resolv_N"/>
</dbReference>
<dbReference type="PANTHER" id="PTHR30461:SF2">
    <property type="entry name" value="SERINE RECOMBINASE PINE-RELATED"/>
    <property type="match status" value="1"/>
</dbReference>
<dbReference type="Pfam" id="PF00239">
    <property type="entry name" value="Resolvase"/>
    <property type="match status" value="1"/>
</dbReference>
<evidence type="ECO:0000313" key="6">
    <source>
        <dbReference type="Proteomes" id="UP000244013"/>
    </source>
</evidence>
<dbReference type="InterPro" id="IPR050639">
    <property type="entry name" value="SSR_resolvase"/>
</dbReference>
<dbReference type="SUPFAM" id="SSF53041">
    <property type="entry name" value="Resolvase-like"/>
    <property type="match status" value="1"/>
</dbReference>
<gene>
    <name evidence="5" type="ORF">C8J25_101704</name>
</gene>
<dbReference type="InterPro" id="IPR036162">
    <property type="entry name" value="Resolvase-like_N_sf"/>
</dbReference>
<evidence type="ECO:0000259" key="4">
    <source>
        <dbReference type="PROSITE" id="PS51737"/>
    </source>
</evidence>
<proteinExistence type="predicted"/>
<evidence type="ECO:0000259" key="3">
    <source>
        <dbReference type="PROSITE" id="PS51736"/>
    </source>
</evidence>
<sequence length="553" mass="62271">MNVTTYYRFSKHEQAEGTSIQRQREDCTEYAARNGWIITEELIDEARSAFTGANREIGSALYGFEEEVRLGLRHGSILLVERVDRLSREGYDETSDFVKLCMRNGVTIAVVDGSEYYEAGTRLDVLQVIKLLIKAEVAHEESVKKSQRGKRRYDLDRATARATGAAMGKNLPGWLEVGPDGKARVRGDRDAVVRRVFQLADDGVGSLQIVQTVNREFEPWQPLNGSKAAKWNRSRITRLLSDRQVTGEYQPRSKVNGKSVANGDPWPDHLPRIIAQDQFDRVRDAASARQTPAGKRSTVVGNLFAGKLSCVHCGSWMLFERKRPAGSQYQNGKYVLKHDEAILRCSNERFGKVCTNTATVSYFGFEKAMLDTCLHLALDDRSFADRENLGLMMSKLAEARRTHDIAETSARSLWTSFARRPSDMAETIAHEAEAEAKRLVGEIEMLSEEVTRASGKADAEAHMSRINGYREFLYDPDLEVRARHRNKVAVALRSIIREITFDNQRVARVALVGNTQVFSILKGKPSWRFNLHKASKDSTPAELAVERRLKEAA</sequence>
<feature type="domain" description="Resolvase/invertase-type recombinase catalytic" evidence="3">
    <location>
        <begin position="2"/>
        <end position="164"/>
    </location>
</feature>
<keyword evidence="2" id="KW-0233">DNA recombination</keyword>
<dbReference type="AlphaFoldDB" id="A0A2T5UCG9"/>
<comment type="caution">
    <text evidence="5">The sequence shown here is derived from an EMBL/GenBank/DDBJ whole genome shotgun (WGS) entry which is preliminary data.</text>
</comment>
<dbReference type="GO" id="GO:0000150">
    <property type="term" value="F:DNA strand exchange activity"/>
    <property type="evidence" value="ECO:0007669"/>
    <property type="project" value="InterPro"/>
</dbReference>
<dbReference type="Gene3D" id="3.90.1750.20">
    <property type="entry name" value="Putative Large Serine Recombinase, Chain B, Domain 2"/>
    <property type="match status" value="1"/>
</dbReference>
<organism evidence="5 6">
    <name type="scientific">Sphingomonas faeni</name>
    <dbReference type="NCBI Taxonomy" id="185950"/>
    <lineage>
        <taxon>Bacteria</taxon>
        <taxon>Pseudomonadati</taxon>
        <taxon>Pseudomonadota</taxon>
        <taxon>Alphaproteobacteria</taxon>
        <taxon>Sphingomonadales</taxon>
        <taxon>Sphingomonadaceae</taxon>
        <taxon>Sphingomonas</taxon>
    </lineage>
</organism>
<dbReference type="OrthoDB" id="9791494at2"/>
<evidence type="ECO:0000313" key="5">
    <source>
        <dbReference type="EMBL" id="PTW49198.1"/>
    </source>
</evidence>
<dbReference type="PROSITE" id="PS51737">
    <property type="entry name" value="RECOMBINASE_DNA_BIND"/>
    <property type="match status" value="1"/>
</dbReference>
<dbReference type="Proteomes" id="UP000244013">
    <property type="component" value="Unassembled WGS sequence"/>
</dbReference>
<dbReference type="Gene3D" id="3.40.50.1390">
    <property type="entry name" value="Resolvase, N-terminal catalytic domain"/>
    <property type="match status" value="1"/>
</dbReference>
<reference evidence="5 6" key="1">
    <citation type="submission" date="2018-04" db="EMBL/GenBank/DDBJ databases">
        <title>Genomic Encyclopedia of Type Strains, Phase III (KMG-III): the genomes of soil and plant-associated and newly described type strains.</title>
        <authorList>
            <person name="Whitman W."/>
        </authorList>
    </citation>
    <scope>NUCLEOTIDE SEQUENCE [LARGE SCALE GENOMIC DNA]</scope>
    <source>
        <strain evidence="5 6">MA-olki</strain>
    </source>
</reference>
<evidence type="ECO:0000256" key="2">
    <source>
        <dbReference type="ARBA" id="ARBA00023172"/>
    </source>
</evidence>
<dbReference type="InterPro" id="IPR011109">
    <property type="entry name" value="DNA_bind_recombinase_dom"/>
</dbReference>
<accession>A0A2T5UCG9</accession>
<name>A0A2T5UCG9_9SPHN</name>
<evidence type="ECO:0000256" key="1">
    <source>
        <dbReference type="ARBA" id="ARBA00023125"/>
    </source>
</evidence>
<dbReference type="EMBL" id="QAYE01000001">
    <property type="protein sequence ID" value="PTW49198.1"/>
    <property type="molecule type" value="Genomic_DNA"/>
</dbReference>
<dbReference type="InterPro" id="IPR038109">
    <property type="entry name" value="DNA_bind_recomb_sf"/>
</dbReference>